<keyword evidence="1" id="KW-0547">Nucleotide-binding</keyword>
<keyword evidence="2" id="KW-0067">ATP-binding</keyword>
<dbReference type="AlphaFoldDB" id="A0A927W420"/>
<evidence type="ECO:0000256" key="3">
    <source>
        <dbReference type="ARBA" id="ARBA00023125"/>
    </source>
</evidence>
<accession>A0A927W420</accession>
<dbReference type="InterPro" id="IPR000432">
    <property type="entry name" value="DNA_mismatch_repair_MutS_C"/>
</dbReference>
<dbReference type="SUPFAM" id="SSF52540">
    <property type="entry name" value="P-loop containing nucleoside triphosphate hydrolases"/>
    <property type="match status" value="1"/>
</dbReference>
<feature type="domain" description="DNA mismatch repair proteins mutS family" evidence="5">
    <location>
        <begin position="330"/>
        <end position="516"/>
    </location>
</feature>
<dbReference type="PANTHER" id="PTHR11361">
    <property type="entry name" value="DNA MISMATCH REPAIR PROTEIN MUTS FAMILY MEMBER"/>
    <property type="match status" value="1"/>
</dbReference>
<dbReference type="SUPFAM" id="SSF48334">
    <property type="entry name" value="DNA repair protein MutS, domain III"/>
    <property type="match status" value="1"/>
</dbReference>
<evidence type="ECO:0000313" key="6">
    <source>
        <dbReference type="EMBL" id="MBE6060122.1"/>
    </source>
</evidence>
<keyword evidence="4" id="KW-1133">Transmembrane helix</keyword>
<dbReference type="GO" id="GO:0006298">
    <property type="term" value="P:mismatch repair"/>
    <property type="evidence" value="ECO:0007669"/>
    <property type="project" value="InterPro"/>
</dbReference>
<gene>
    <name evidence="6" type="ORF">E7215_08120</name>
</gene>
<proteinExistence type="predicted"/>
<protein>
    <submittedName>
        <fullName evidence="6">DNA mismatch repair protein MutS</fullName>
    </submittedName>
</protein>
<dbReference type="Pfam" id="PF00488">
    <property type="entry name" value="MutS_V"/>
    <property type="match status" value="1"/>
</dbReference>
<reference evidence="6" key="1">
    <citation type="submission" date="2019-04" db="EMBL/GenBank/DDBJ databases">
        <title>Evolution of Biomass-Degrading Anaerobic Consortia Revealed by Metagenomics.</title>
        <authorList>
            <person name="Peng X."/>
        </authorList>
    </citation>
    <scope>NUCLEOTIDE SEQUENCE</scope>
    <source>
        <strain evidence="6">SIG254</strain>
    </source>
</reference>
<dbReference type="EMBL" id="SVCM01000090">
    <property type="protein sequence ID" value="MBE6060122.1"/>
    <property type="molecule type" value="Genomic_DNA"/>
</dbReference>
<sequence length="522" mass="60351">MLSKVKLNYIKEDSKRDNERVRNFKSIRRLFDIRPKTEYFLDEQSFNDLDMNRVYEKFDRTYSSAGESALYSMIRNIIIDEKELNRRNNIISFFKDNEDKKCQVQMHFFNMGFDNKDCFIEMLETYLKVNKSKYYLYTFLGKLLPILIILISIITKNPKYMLGFAAILWINGFINMVEAKNIKDKGLLYLRKIIVAAKKLKNLNISELKDYKLQITNILNNIKSIDRGTRLVGFTTMFEGFFEFISVPLLLEEAAYYKLSSELKEKKNYLLDLYYIIGEIEALASVASYQSGLDTPYTKPKFYQELKLNISEGIHPLVKNPVANSININKHGIILTGTNMSGKSTFLRMLGINIVFAQSFNFALAENYEASFFNVVSSISPSDDVNAGKSYYMAEAESILRIIKATEKPLPIFCAIDEIFRGTNPVERIASSAEILKYINSKKAISIVATHDRELADILKDYYDFFYFSEDVNSSEGLSFDYKLKQGVSQTKNAIKLLKYIGYPDEIIENSFERAEHIEGFI</sequence>
<dbReference type="PANTHER" id="PTHR11361:SF152">
    <property type="entry name" value="DNA MISMATCH REPAIR PROTEIN"/>
    <property type="match status" value="1"/>
</dbReference>
<dbReference type="Gene3D" id="3.40.50.300">
    <property type="entry name" value="P-loop containing nucleotide triphosphate hydrolases"/>
    <property type="match status" value="1"/>
</dbReference>
<evidence type="ECO:0000256" key="1">
    <source>
        <dbReference type="ARBA" id="ARBA00022741"/>
    </source>
</evidence>
<comment type="caution">
    <text evidence="6">The sequence shown here is derived from an EMBL/GenBank/DDBJ whole genome shotgun (WGS) entry which is preliminary data.</text>
</comment>
<dbReference type="GO" id="GO:0140664">
    <property type="term" value="F:ATP-dependent DNA damage sensor activity"/>
    <property type="evidence" value="ECO:0007669"/>
    <property type="project" value="InterPro"/>
</dbReference>
<keyword evidence="4" id="KW-0812">Transmembrane</keyword>
<evidence type="ECO:0000313" key="7">
    <source>
        <dbReference type="Proteomes" id="UP000768462"/>
    </source>
</evidence>
<organism evidence="6 7">
    <name type="scientific">Clostridium sulfidigenes</name>
    <dbReference type="NCBI Taxonomy" id="318464"/>
    <lineage>
        <taxon>Bacteria</taxon>
        <taxon>Bacillati</taxon>
        <taxon>Bacillota</taxon>
        <taxon>Clostridia</taxon>
        <taxon>Eubacteriales</taxon>
        <taxon>Clostridiaceae</taxon>
        <taxon>Clostridium</taxon>
    </lineage>
</organism>
<evidence type="ECO:0000256" key="4">
    <source>
        <dbReference type="SAM" id="Phobius"/>
    </source>
</evidence>
<keyword evidence="3" id="KW-0238">DNA-binding</keyword>
<name>A0A927W420_9CLOT</name>
<dbReference type="InterPro" id="IPR027417">
    <property type="entry name" value="P-loop_NTPase"/>
</dbReference>
<dbReference type="GO" id="GO:0005829">
    <property type="term" value="C:cytosol"/>
    <property type="evidence" value="ECO:0007669"/>
    <property type="project" value="TreeGrafter"/>
</dbReference>
<dbReference type="GO" id="GO:0030983">
    <property type="term" value="F:mismatched DNA binding"/>
    <property type="evidence" value="ECO:0007669"/>
    <property type="project" value="InterPro"/>
</dbReference>
<dbReference type="SMART" id="SM00534">
    <property type="entry name" value="MUTSac"/>
    <property type="match status" value="1"/>
</dbReference>
<keyword evidence="4" id="KW-0472">Membrane</keyword>
<dbReference type="GO" id="GO:0005524">
    <property type="term" value="F:ATP binding"/>
    <property type="evidence" value="ECO:0007669"/>
    <property type="project" value="UniProtKB-KW"/>
</dbReference>
<dbReference type="InterPro" id="IPR036187">
    <property type="entry name" value="DNA_mismatch_repair_MutS_sf"/>
</dbReference>
<evidence type="ECO:0000259" key="5">
    <source>
        <dbReference type="SMART" id="SM00534"/>
    </source>
</evidence>
<feature type="transmembrane region" description="Helical" evidence="4">
    <location>
        <begin position="134"/>
        <end position="154"/>
    </location>
</feature>
<dbReference type="InterPro" id="IPR045076">
    <property type="entry name" value="MutS"/>
</dbReference>
<evidence type="ECO:0000256" key="2">
    <source>
        <dbReference type="ARBA" id="ARBA00022840"/>
    </source>
</evidence>
<dbReference type="Proteomes" id="UP000768462">
    <property type="component" value="Unassembled WGS sequence"/>
</dbReference>